<gene>
    <name evidence="1" type="ORF">K8V32_14125</name>
</gene>
<dbReference type="EMBL" id="DYXC01000165">
    <property type="protein sequence ID" value="HJF15903.1"/>
    <property type="molecule type" value="Genomic_DNA"/>
</dbReference>
<evidence type="ECO:0000313" key="1">
    <source>
        <dbReference type="EMBL" id="HJF15903.1"/>
    </source>
</evidence>
<comment type="caution">
    <text evidence="1">The sequence shown here is derived from an EMBL/GenBank/DDBJ whole genome shotgun (WGS) entry which is preliminary data.</text>
</comment>
<dbReference type="SUPFAM" id="SSF53850">
    <property type="entry name" value="Periplasmic binding protein-like II"/>
    <property type="match status" value="1"/>
</dbReference>
<dbReference type="Proteomes" id="UP000703315">
    <property type="component" value="Unassembled WGS sequence"/>
</dbReference>
<accession>A0A921FPJ6</accession>
<protein>
    <recommendedName>
        <fullName evidence="3">ABC transporter substrate-binding protein</fullName>
    </recommendedName>
</protein>
<sequence length="99" mass="10946">MVTFSSRDFATKNPDLAKAFTDSIAEAAELAMSDEAEYVQAISDFSDMEVELVESLNLEYITAEMNPTSLHELNEMAVEYGFLDQPADLDALITTVDNN</sequence>
<organism evidence="1 2">
    <name type="scientific">Enteractinococcus helveticum</name>
    <dbReference type="NCBI Taxonomy" id="1837282"/>
    <lineage>
        <taxon>Bacteria</taxon>
        <taxon>Bacillati</taxon>
        <taxon>Actinomycetota</taxon>
        <taxon>Actinomycetes</taxon>
        <taxon>Micrococcales</taxon>
        <taxon>Micrococcaceae</taxon>
    </lineage>
</organism>
<evidence type="ECO:0000313" key="2">
    <source>
        <dbReference type="Proteomes" id="UP000703315"/>
    </source>
</evidence>
<reference evidence="1" key="1">
    <citation type="journal article" date="2021" name="PeerJ">
        <title>Extensive microbial diversity within the chicken gut microbiome revealed by metagenomics and culture.</title>
        <authorList>
            <person name="Gilroy R."/>
            <person name="Ravi A."/>
            <person name="Getino M."/>
            <person name="Pursley I."/>
            <person name="Horton D.L."/>
            <person name="Alikhan N.F."/>
            <person name="Baker D."/>
            <person name="Gharbi K."/>
            <person name="Hall N."/>
            <person name="Watson M."/>
            <person name="Adriaenssens E.M."/>
            <person name="Foster-Nyarko E."/>
            <person name="Jarju S."/>
            <person name="Secka A."/>
            <person name="Antonio M."/>
            <person name="Oren A."/>
            <person name="Chaudhuri R.R."/>
            <person name="La Ragione R."/>
            <person name="Hildebrand F."/>
            <person name="Pallen M.J."/>
        </authorList>
    </citation>
    <scope>NUCLEOTIDE SEQUENCE</scope>
    <source>
        <strain evidence="1">ChiHjej13B12-14962</strain>
    </source>
</reference>
<name>A0A921FPJ6_9MICC</name>
<dbReference type="RefSeq" id="WP_303908867.1">
    <property type="nucleotide sequence ID" value="NZ_DYXC01000165.1"/>
</dbReference>
<proteinExistence type="predicted"/>
<dbReference type="AlphaFoldDB" id="A0A921FPJ6"/>
<evidence type="ECO:0008006" key="3">
    <source>
        <dbReference type="Google" id="ProtNLM"/>
    </source>
</evidence>
<dbReference type="Gene3D" id="3.40.190.10">
    <property type="entry name" value="Periplasmic binding protein-like II"/>
    <property type="match status" value="1"/>
</dbReference>
<reference evidence="1" key="2">
    <citation type="submission" date="2021-09" db="EMBL/GenBank/DDBJ databases">
        <authorList>
            <person name="Gilroy R."/>
        </authorList>
    </citation>
    <scope>NUCLEOTIDE SEQUENCE</scope>
    <source>
        <strain evidence="1">ChiHjej13B12-14962</strain>
    </source>
</reference>